<proteinExistence type="predicted"/>
<sequence>MRPVRSEELKRFLDFVKESQDLYETAKKNMQQEDRRLQDFLHEIEFEPTAKKRSKVCTRLHKSREVRRCYKDLVEETEDLVKFFEEPQNKKTLDKMVQLLGKLRKVEKYHRERTYYPRVKE</sequence>
<dbReference type="PATRIC" id="fig|476272.21.peg.974"/>
<dbReference type="eggNOG" id="ENOG50339G2">
    <property type="taxonomic scope" value="Bacteria"/>
</dbReference>
<reference evidence="2 3" key="1">
    <citation type="submission" date="2009-01" db="EMBL/GenBank/DDBJ databases">
        <authorList>
            <person name="Fulton L."/>
            <person name="Clifton S."/>
            <person name="Fulton B."/>
            <person name="Xu J."/>
            <person name="Minx P."/>
            <person name="Pepin K.H."/>
            <person name="Johnson M."/>
            <person name="Bhonagiri V."/>
            <person name="Nash W.E."/>
            <person name="Mardis E.R."/>
            <person name="Wilson R.K."/>
        </authorList>
    </citation>
    <scope>NUCLEOTIDE SEQUENCE [LARGE SCALE GENOMIC DNA]</scope>
    <source>
        <strain evidence="3">DSM 10507 / JCM 14656 / S5a33</strain>
    </source>
</reference>
<protein>
    <submittedName>
        <fullName evidence="2">Uncharacterized protein</fullName>
    </submittedName>
</protein>
<evidence type="ECO:0000313" key="2">
    <source>
        <dbReference type="EMBL" id="EEG48209.1"/>
    </source>
</evidence>
<keyword evidence="3" id="KW-1185">Reference proteome</keyword>
<dbReference type="EMBL" id="ACBZ01000158">
    <property type="protein sequence ID" value="EEG48209.1"/>
    <property type="molecule type" value="Genomic_DNA"/>
</dbReference>
<gene>
    <name evidence="2" type="ORF">RUMHYD_02840</name>
</gene>
<evidence type="ECO:0000313" key="3">
    <source>
        <dbReference type="Proteomes" id="UP000003100"/>
    </source>
</evidence>
<name>C0CPN9_BLAHS</name>
<dbReference type="Proteomes" id="UP000003100">
    <property type="component" value="Unassembled WGS sequence"/>
</dbReference>
<comment type="caution">
    <text evidence="2">The sequence shown here is derived from an EMBL/GenBank/DDBJ whole genome shotgun (WGS) entry which is preliminary data.</text>
</comment>
<dbReference type="AlphaFoldDB" id="C0CPN9"/>
<reference evidence="2 3" key="2">
    <citation type="submission" date="2009-02" db="EMBL/GenBank/DDBJ databases">
        <title>Draft genome sequence of Blautia hydrogenotrophica DSM 10507 (Ruminococcus hydrogenotrophicus DSM 10507).</title>
        <authorList>
            <person name="Sudarsanam P."/>
            <person name="Ley R."/>
            <person name="Guruge J."/>
            <person name="Turnbaugh P.J."/>
            <person name="Mahowald M."/>
            <person name="Liep D."/>
            <person name="Gordon J."/>
        </authorList>
    </citation>
    <scope>NUCLEOTIDE SEQUENCE [LARGE SCALE GENOMIC DNA]</scope>
    <source>
        <strain evidence="3">DSM 10507 / JCM 14656 / S5a33</strain>
    </source>
</reference>
<feature type="coiled-coil region" evidence="1">
    <location>
        <begin position="16"/>
        <end position="43"/>
    </location>
</feature>
<accession>C0CPN9</accession>
<keyword evidence="1" id="KW-0175">Coiled coil</keyword>
<organism evidence="2 3">
    <name type="scientific">Blautia hydrogenotrophica (strain DSM 10507 / JCM 14656 / S5a33)</name>
    <name type="common">Ruminococcus hydrogenotrophicus</name>
    <dbReference type="NCBI Taxonomy" id="476272"/>
    <lineage>
        <taxon>Bacteria</taxon>
        <taxon>Bacillati</taxon>
        <taxon>Bacillota</taxon>
        <taxon>Clostridia</taxon>
        <taxon>Lachnospirales</taxon>
        <taxon>Lachnospiraceae</taxon>
        <taxon>Blautia</taxon>
    </lineage>
</organism>
<dbReference type="HOGENOM" id="CLU_146567_0_0_9"/>
<evidence type="ECO:0000256" key="1">
    <source>
        <dbReference type="SAM" id="Coils"/>
    </source>
</evidence>